<keyword evidence="8" id="KW-0503">Monooxygenase</keyword>
<keyword evidence="7" id="KW-0186">Copper</keyword>
<evidence type="ECO:0000256" key="2">
    <source>
        <dbReference type="ARBA" id="ARBA00004370"/>
    </source>
</evidence>
<keyword evidence="11" id="KW-0325">Glycoprotein</keyword>
<dbReference type="AlphaFoldDB" id="A0A9D4LUC7"/>
<dbReference type="OrthoDB" id="10003276at2759"/>
<reference evidence="14" key="1">
    <citation type="journal article" date="2019" name="bioRxiv">
        <title>The Genome of the Zebra Mussel, Dreissena polymorpha: A Resource for Invasive Species Research.</title>
        <authorList>
            <person name="McCartney M.A."/>
            <person name="Auch B."/>
            <person name="Kono T."/>
            <person name="Mallez S."/>
            <person name="Zhang Y."/>
            <person name="Obille A."/>
            <person name="Becker A."/>
            <person name="Abrahante J.E."/>
            <person name="Garbe J."/>
            <person name="Badalamenti J.P."/>
            <person name="Herman A."/>
            <person name="Mangelson H."/>
            <person name="Liachko I."/>
            <person name="Sullivan S."/>
            <person name="Sone E.D."/>
            <person name="Koren S."/>
            <person name="Silverstein K.A.T."/>
            <person name="Beckman K.B."/>
            <person name="Gohl D.M."/>
        </authorList>
    </citation>
    <scope>NUCLEOTIDE SEQUENCE</scope>
    <source>
        <strain evidence="14">Duluth1</strain>
        <tissue evidence="14">Whole animal</tissue>
    </source>
</reference>
<keyword evidence="10" id="KW-1015">Disulfide bond</keyword>
<dbReference type="InterPro" id="IPR024548">
    <property type="entry name" value="Cu2_monoox_C"/>
</dbReference>
<dbReference type="FunFam" id="2.60.40.1210:FF:000001">
    <property type="entry name" value="Monooxygenase, DBH-like 1, like"/>
    <property type="match status" value="1"/>
</dbReference>
<dbReference type="GO" id="GO:0004500">
    <property type="term" value="F:dopamine beta-monooxygenase activity"/>
    <property type="evidence" value="ECO:0007669"/>
    <property type="project" value="InterPro"/>
</dbReference>
<sequence length="569" mass="65386">MKAALLLCFLATSWVQSMPADYIGVPDGPAPTQDFPYHRQLDANGDYHTYWLPNKTHVVFEVHARTLGYVGFGLSSNGKMFPADIVIGWVKDGKTYFHDRHSTGHSLPEVDASQDWTLLRGEEYSYGTMLKMVRKLDTCDEEDFQITDDTIRLLYAFHPDDPEDENTIPFHGTKSVGVRSTILLSRIVPPQLPGDVQTRDWLNDNYLVPNKETTYRCKIFDLHDIGKKHHMVKFEPVIQKGHEGIVHHMLVYKCSGIDRKFIGTDYECYLQPNTQLYPCGNVFMGWEYGGGDFYFPETVGMPIGEADDDGLYILETHYNNPEMVPDYVDNSGMRITFTQNLRAHESGLLMTGVTVDPTHIIPPREQNFMTTGFCHRDCLNTGLSEYPEGVNVFAVWQHAHLIAKSVKTRHFREGVELEPLAHEEHFDFNYQDYRYMTKHTTLKMGDELVVECVYETMAKSKVTIGGPATGDEMCLSFIYYWPRMSVDYCRSIPLYNGNNTSGEYVKELTRDYNYNDDDNRRKFHASLVDSTYNATCHGERRTPQIFYAEKTIPVTNQTYTRPRPQCPNL</sequence>
<evidence type="ECO:0000256" key="4">
    <source>
        <dbReference type="ARBA" id="ARBA00022723"/>
    </source>
</evidence>
<protein>
    <recommendedName>
        <fullName evidence="13">DOMON domain-containing protein</fullName>
    </recommendedName>
</protein>
<dbReference type="PANTHER" id="PTHR10157:SF23">
    <property type="entry name" value="MOXD1 HOMOLOG 1"/>
    <property type="match status" value="1"/>
</dbReference>
<feature type="signal peptide" evidence="12">
    <location>
        <begin position="1"/>
        <end position="20"/>
    </location>
</feature>
<keyword evidence="15" id="KW-1185">Reference proteome</keyword>
<comment type="cofactor">
    <cofactor evidence="1">
        <name>Cu(2+)</name>
        <dbReference type="ChEBI" id="CHEBI:29036"/>
    </cofactor>
</comment>
<dbReference type="CDD" id="cd09631">
    <property type="entry name" value="DOMON_DOH"/>
    <property type="match status" value="1"/>
</dbReference>
<keyword evidence="6" id="KW-0560">Oxidoreductase</keyword>
<feature type="domain" description="DOMON" evidence="13">
    <location>
        <begin position="45"/>
        <end position="158"/>
    </location>
</feature>
<accession>A0A9D4LUC7</accession>
<evidence type="ECO:0000256" key="10">
    <source>
        <dbReference type="ARBA" id="ARBA00023157"/>
    </source>
</evidence>
<dbReference type="GO" id="GO:0042421">
    <property type="term" value="P:norepinephrine biosynthetic process"/>
    <property type="evidence" value="ECO:0007669"/>
    <property type="project" value="TreeGrafter"/>
</dbReference>
<dbReference type="PANTHER" id="PTHR10157">
    <property type="entry name" value="DOPAMINE BETA HYDROXYLASE RELATED"/>
    <property type="match status" value="1"/>
</dbReference>
<evidence type="ECO:0000313" key="15">
    <source>
        <dbReference type="Proteomes" id="UP000828390"/>
    </source>
</evidence>
<evidence type="ECO:0000259" key="13">
    <source>
        <dbReference type="PROSITE" id="PS50836"/>
    </source>
</evidence>
<comment type="subcellular location">
    <subcellularLocation>
        <location evidence="2">Membrane</location>
    </subcellularLocation>
</comment>
<dbReference type="Proteomes" id="UP000828390">
    <property type="component" value="Unassembled WGS sequence"/>
</dbReference>
<dbReference type="Pfam" id="PF01082">
    <property type="entry name" value="Cu2_monooxygen"/>
    <property type="match status" value="1"/>
</dbReference>
<name>A0A9D4LUC7_DREPO</name>
<evidence type="ECO:0000256" key="7">
    <source>
        <dbReference type="ARBA" id="ARBA00023008"/>
    </source>
</evidence>
<keyword evidence="9" id="KW-0472">Membrane</keyword>
<dbReference type="GO" id="GO:0030667">
    <property type="term" value="C:secretory granule membrane"/>
    <property type="evidence" value="ECO:0007669"/>
    <property type="project" value="TreeGrafter"/>
</dbReference>
<dbReference type="GO" id="GO:0005507">
    <property type="term" value="F:copper ion binding"/>
    <property type="evidence" value="ECO:0007669"/>
    <property type="project" value="InterPro"/>
</dbReference>
<evidence type="ECO:0000256" key="1">
    <source>
        <dbReference type="ARBA" id="ARBA00001973"/>
    </source>
</evidence>
<dbReference type="SUPFAM" id="SSF49344">
    <property type="entry name" value="CBD9-like"/>
    <property type="match status" value="1"/>
</dbReference>
<evidence type="ECO:0000256" key="9">
    <source>
        <dbReference type="ARBA" id="ARBA00023136"/>
    </source>
</evidence>
<proteinExistence type="inferred from homology"/>
<evidence type="ECO:0000256" key="8">
    <source>
        <dbReference type="ARBA" id="ARBA00023033"/>
    </source>
</evidence>
<dbReference type="GO" id="GO:0006589">
    <property type="term" value="P:octopamine biosynthetic process"/>
    <property type="evidence" value="ECO:0007669"/>
    <property type="project" value="TreeGrafter"/>
</dbReference>
<keyword evidence="5 12" id="KW-0732">Signal</keyword>
<dbReference type="Pfam" id="PF03712">
    <property type="entry name" value="Cu2_monoox_C"/>
    <property type="match status" value="1"/>
</dbReference>
<evidence type="ECO:0000256" key="5">
    <source>
        <dbReference type="ARBA" id="ARBA00022729"/>
    </source>
</evidence>
<dbReference type="Gene3D" id="2.60.40.1210">
    <property type="entry name" value="Cellobiose dehydrogenase, cytochrome domain"/>
    <property type="match status" value="1"/>
</dbReference>
<organism evidence="14 15">
    <name type="scientific">Dreissena polymorpha</name>
    <name type="common">Zebra mussel</name>
    <name type="synonym">Mytilus polymorpha</name>
    <dbReference type="NCBI Taxonomy" id="45954"/>
    <lineage>
        <taxon>Eukaryota</taxon>
        <taxon>Metazoa</taxon>
        <taxon>Spiralia</taxon>
        <taxon>Lophotrochozoa</taxon>
        <taxon>Mollusca</taxon>
        <taxon>Bivalvia</taxon>
        <taxon>Autobranchia</taxon>
        <taxon>Heteroconchia</taxon>
        <taxon>Euheterodonta</taxon>
        <taxon>Imparidentia</taxon>
        <taxon>Neoheterodontei</taxon>
        <taxon>Myida</taxon>
        <taxon>Dreissenoidea</taxon>
        <taxon>Dreissenidae</taxon>
        <taxon>Dreissena</taxon>
    </lineage>
</organism>
<dbReference type="InterPro" id="IPR028460">
    <property type="entry name" value="Tbh/DBH"/>
</dbReference>
<gene>
    <name evidence="14" type="ORF">DPMN_026960</name>
</gene>
<evidence type="ECO:0000256" key="3">
    <source>
        <dbReference type="ARBA" id="ARBA00010676"/>
    </source>
</evidence>
<dbReference type="SMART" id="SM00664">
    <property type="entry name" value="DoH"/>
    <property type="match status" value="1"/>
</dbReference>
<dbReference type="InterPro" id="IPR014784">
    <property type="entry name" value="Cu2_ascorb_mOase-like_C"/>
</dbReference>
<evidence type="ECO:0000256" key="11">
    <source>
        <dbReference type="ARBA" id="ARBA00023180"/>
    </source>
</evidence>
<dbReference type="GO" id="GO:0005615">
    <property type="term" value="C:extracellular space"/>
    <property type="evidence" value="ECO:0007669"/>
    <property type="project" value="TreeGrafter"/>
</dbReference>
<dbReference type="EMBL" id="JAIWYP010000002">
    <property type="protein sequence ID" value="KAH3863952.1"/>
    <property type="molecule type" value="Genomic_DNA"/>
</dbReference>
<evidence type="ECO:0000313" key="14">
    <source>
        <dbReference type="EMBL" id="KAH3863952.1"/>
    </source>
</evidence>
<feature type="chain" id="PRO_5038571245" description="DOMON domain-containing protein" evidence="12">
    <location>
        <begin position="21"/>
        <end position="569"/>
    </location>
</feature>
<dbReference type="InterPro" id="IPR000323">
    <property type="entry name" value="Cu2_ascorb_mOase_N"/>
</dbReference>
<keyword evidence="4" id="KW-0479">Metal-binding</keyword>
<dbReference type="InterPro" id="IPR000945">
    <property type="entry name" value="DBH-like"/>
</dbReference>
<dbReference type="InterPro" id="IPR036939">
    <property type="entry name" value="Cu2_ascorb_mOase_N_sf"/>
</dbReference>
<dbReference type="PRINTS" id="PR00767">
    <property type="entry name" value="DBMONOXGNASE"/>
</dbReference>
<dbReference type="FunFam" id="2.60.120.230:FF:000001">
    <property type="entry name" value="Monooxygenase, DBH-like 1"/>
    <property type="match status" value="1"/>
</dbReference>
<dbReference type="Gene3D" id="2.60.120.230">
    <property type="match status" value="1"/>
</dbReference>
<dbReference type="FunFam" id="2.60.120.310:FF:000004">
    <property type="entry name" value="DBH-like monooxygenase protein 1"/>
    <property type="match status" value="1"/>
</dbReference>
<dbReference type="InterPro" id="IPR045266">
    <property type="entry name" value="DOH_DOMON"/>
</dbReference>
<comment type="caution">
    <text evidence="14">The sequence shown here is derived from an EMBL/GenBank/DDBJ whole genome shotgun (WGS) entry which is preliminary data.</text>
</comment>
<dbReference type="SUPFAM" id="SSF49742">
    <property type="entry name" value="PHM/PNGase F"/>
    <property type="match status" value="2"/>
</dbReference>
<reference evidence="14" key="2">
    <citation type="submission" date="2020-11" db="EMBL/GenBank/DDBJ databases">
        <authorList>
            <person name="McCartney M.A."/>
            <person name="Auch B."/>
            <person name="Kono T."/>
            <person name="Mallez S."/>
            <person name="Becker A."/>
            <person name="Gohl D.M."/>
            <person name="Silverstein K.A.T."/>
            <person name="Koren S."/>
            <person name="Bechman K.B."/>
            <person name="Herman A."/>
            <person name="Abrahante J.E."/>
            <person name="Garbe J."/>
        </authorList>
    </citation>
    <scope>NUCLEOTIDE SEQUENCE</scope>
    <source>
        <strain evidence="14">Duluth1</strain>
        <tissue evidence="14">Whole animal</tissue>
    </source>
</reference>
<dbReference type="InterPro" id="IPR008977">
    <property type="entry name" value="PHM/PNGase_F_dom_sf"/>
</dbReference>
<dbReference type="InterPro" id="IPR005018">
    <property type="entry name" value="DOMON_domain"/>
</dbReference>
<dbReference type="PROSITE" id="PS50836">
    <property type="entry name" value="DOMON"/>
    <property type="match status" value="1"/>
</dbReference>
<evidence type="ECO:0000256" key="6">
    <source>
        <dbReference type="ARBA" id="ARBA00023002"/>
    </source>
</evidence>
<dbReference type="Pfam" id="PF03351">
    <property type="entry name" value="DOMON"/>
    <property type="match status" value="1"/>
</dbReference>
<dbReference type="GO" id="GO:0042420">
    <property type="term" value="P:dopamine catabolic process"/>
    <property type="evidence" value="ECO:0007669"/>
    <property type="project" value="TreeGrafter"/>
</dbReference>
<comment type="similarity">
    <text evidence="3">Belongs to the copper type II ascorbate-dependent monooxygenase family.</text>
</comment>
<dbReference type="Gene3D" id="2.60.120.310">
    <property type="entry name" value="Copper type II, ascorbate-dependent monooxygenase, N-terminal domain"/>
    <property type="match status" value="1"/>
</dbReference>
<evidence type="ECO:0000256" key="12">
    <source>
        <dbReference type="SAM" id="SignalP"/>
    </source>
</evidence>